<dbReference type="CDD" id="cd00821">
    <property type="entry name" value="PH"/>
    <property type="match status" value="1"/>
</dbReference>
<feature type="compositionally biased region" description="Basic and acidic residues" evidence="1">
    <location>
        <begin position="115"/>
        <end position="130"/>
    </location>
</feature>
<dbReference type="SUPFAM" id="SSF50729">
    <property type="entry name" value="PH domain-like"/>
    <property type="match status" value="1"/>
</dbReference>
<feature type="compositionally biased region" description="Low complexity" evidence="1">
    <location>
        <begin position="67"/>
        <end position="77"/>
    </location>
</feature>
<feature type="compositionally biased region" description="Basic and acidic residues" evidence="1">
    <location>
        <begin position="141"/>
        <end position="166"/>
    </location>
</feature>
<dbReference type="PROSITE" id="PS50190">
    <property type="entry name" value="SEC7"/>
    <property type="match status" value="1"/>
</dbReference>
<feature type="compositionally biased region" description="Low complexity" evidence="1">
    <location>
        <begin position="171"/>
        <end position="185"/>
    </location>
</feature>
<organism evidence="4 5">
    <name type="scientific">Tritrichomonas musculus</name>
    <dbReference type="NCBI Taxonomy" id="1915356"/>
    <lineage>
        <taxon>Eukaryota</taxon>
        <taxon>Metamonada</taxon>
        <taxon>Parabasalia</taxon>
        <taxon>Tritrichomonadida</taxon>
        <taxon>Tritrichomonadidae</taxon>
        <taxon>Tritrichomonas</taxon>
    </lineage>
</organism>
<feature type="domain" description="PH" evidence="2">
    <location>
        <begin position="612"/>
        <end position="725"/>
    </location>
</feature>
<feature type="compositionally biased region" description="Basic and acidic residues" evidence="1">
    <location>
        <begin position="294"/>
        <end position="329"/>
    </location>
</feature>
<protein>
    <submittedName>
        <fullName evidence="4">Uncharacterized protein</fullName>
    </submittedName>
</protein>
<dbReference type="InterPro" id="IPR001849">
    <property type="entry name" value="PH_domain"/>
</dbReference>
<dbReference type="PANTHER" id="PTHR10663">
    <property type="entry name" value="GUANYL-NUCLEOTIDE EXCHANGE FACTOR"/>
    <property type="match status" value="1"/>
</dbReference>
<dbReference type="Proteomes" id="UP001470230">
    <property type="component" value="Unassembled WGS sequence"/>
</dbReference>
<dbReference type="InterPro" id="IPR000904">
    <property type="entry name" value="Sec7_dom"/>
</dbReference>
<dbReference type="PANTHER" id="PTHR10663:SF395">
    <property type="entry name" value="SEC7 DOMAIN CONTAINING PROTEIN"/>
    <property type="match status" value="1"/>
</dbReference>
<feature type="compositionally biased region" description="Basic and acidic residues" evidence="1">
    <location>
        <begin position="48"/>
        <end position="65"/>
    </location>
</feature>
<dbReference type="SUPFAM" id="SSF48425">
    <property type="entry name" value="Sec7 domain"/>
    <property type="match status" value="1"/>
</dbReference>
<reference evidence="4 5" key="1">
    <citation type="submission" date="2024-04" db="EMBL/GenBank/DDBJ databases">
        <title>Tritrichomonas musculus Genome.</title>
        <authorList>
            <person name="Alves-Ferreira E."/>
            <person name="Grigg M."/>
            <person name="Lorenzi H."/>
            <person name="Galac M."/>
        </authorList>
    </citation>
    <scope>NUCLEOTIDE SEQUENCE [LARGE SCALE GENOMIC DNA]</scope>
    <source>
        <strain evidence="4 5">EAF2021</strain>
    </source>
</reference>
<evidence type="ECO:0000256" key="1">
    <source>
        <dbReference type="SAM" id="MobiDB-lite"/>
    </source>
</evidence>
<dbReference type="Pfam" id="PF00169">
    <property type="entry name" value="PH"/>
    <property type="match status" value="1"/>
</dbReference>
<sequence>MSQSDKESSDVSGSSDPSDSSNQSDSDDSYSTEKSNSEEENSNQSSKEATKKDPSKQLESVKNDKIQNSNSNSTDNSSESDDDQSAESSQNKNAQSNLEEKIKSQSNSNTDSEDSEKKPKSKNETNKNSETESGYPSDSDSDSKSKEETNQKTKSDSESQDSDNKTKLKASQNSDSKSSDQTSSESENKSEPKNEAKNPTIDYTSDEESEPELKKEVKQSSQSHDSSDSEEKPVNKESKPNQKNSSVENQSAQQVKKRSDFESLYQASTDSEQDNNDKGKAPRERSGTTTKIVQSEKDKKDKSKNTRKSALDEKAKQKKSVIEEKDSAKRSPKKNKKTDDKGKVEEKTTARKSKKPSLHTSNRRSKRQSRKKDGSDDDDEYEYEYSTDNNNARASKQKRKSSPRSTSQMSDEEIDEAIEREDAEIEAVYQFNTRKNVSKLCSYFNAEETPEGIAHVIRSTKGLNGEVIGDYLGKKENLKILSAYFMEVDMKCGYIEAMRRSLSGPMFLPGEGQIIDRILQEFANCYVQQNPGKYSNADELYVLSFALVMLNSDLHNRNVQNRMTVKDFIRNTRHLLSASDVTDKELTEMYNEIQSTPFSFTNHSNDFWWEVAPKIRGYLQKRSEHSFTKWTKKYFVLTNSCLYYFRDDNPANEGNPLGVIQLTEVEVNADKDPLTIKITAVNDEISYVKFKKIPKAVKGIKKISFKAPDRASASRWLHRIKKSAIMSNFLGEKMNENMDQKM</sequence>
<feature type="domain" description="SEC7" evidence="3">
    <location>
        <begin position="403"/>
        <end position="596"/>
    </location>
</feature>
<name>A0ABR2K2C3_9EUKA</name>
<feature type="compositionally biased region" description="Acidic residues" evidence="1">
    <location>
        <begin position="375"/>
        <end position="385"/>
    </location>
</feature>
<dbReference type="Gene3D" id="2.30.29.30">
    <property type="entry name" value="Pleckstrin-homology domain (PH domain)/Phosphotyrosine-binding domain (PTB)"/>
    <property type="match status" value="1"/>
</dbReference>
<dbReference type="Gene3D" id="1.10.1000.11">
    <property type="entry name" value="Arf Nucleotide-binding Site Opener,domain 2"/>
    <property type="match status" value="1"/>
</dbReference>
<feature type="compositionally biased region" description="Basic and acidic residues" evidence="1">
    <location>
        <begin position="337"/>
        <end position="349"/>
    </location>
</feature>
<dbReference type="SMART" id="SM00222">
    <property type="entry name" value="Sec7"/>
    <property type="match status" value="1"/>
</dbReference>
<keyword evidence="5" id="KW-1185">Reference proteome</keyword>
<feature type="region of interest" description="Disordered" evidence="1">
    <location>
        <begin position="1"/>
        <end position="413"/>
    </location>
</feature>
<dbReference type="SMART" id="SM00233">
    <property type="entry name" value="PH"/>
    <property type="match status" value="1"/>
</dbReference>
<feature type="compositionally biased region" description="Basic residues" evidence="1">
    <location>
        <begin position="350"/>
        <end position="370"/>
    </location>
</feature>
<evidence type="ECO:0000259" key="3">
    <source>
        <dbReference type="PROSITE" id="PS50190"/>
    </source>
</evidence>
<dbReference type="Pfam" id="PF01369">
    <property type="entry name" value="Sec7"/>
    <property type="match status" value="1"/>
</dbReference>
<evidence type="ECO:0000313" key="4">
    <source>
        <dbReference type="EMBL" id="KAK8884240.1"/>
    </source>
</evidence>
<feature type="compositionally biased region" description="Polar residues" evidence="1">
    <location>
        <begin position="241"/>
        <end position="254"/>
    </location>
</feature>
<proteinExistence type="predicted"/>
<evidence type="ECO:0000313" key="5">
    <source>
        <dbReference type="Proteomes" id="UP001470230"/>
    </source>
</evidence>
<feature type="compositionally biased region" description="Basic and acidic residues" evidence="1">
    <location>
        <begin position="225"/>
        <end position="240"/>
    </location>
</feature>
<comment type="caution">
    <text evidence="4">The sequence shown here is derived from an EMBL/GenBank/DDBJ whole genome shotgun (WGS) entry which is preliminary data.</text>
</comment>
<dbReference type="InterPro" id="IPR023394">
    <property type="entry name" value="Sec7_C_sf"/>
</dbReference>
<dbReference type="Gene3D" id="1.10.220.20">
    <property type="match status" value="1"/>
</dbReference>
<dbReference type="CDD" id="cd00171">
    <property type="entry name" value="Sec7"/>
    <property type="match status" value="1"/>
</dbReference>
<dbReference type="InterPro" id="IPR011993">
    <property type="entry name" value="PH-like_dom_sf"/>
</dbReference>
<accession>A0ABR2K2C3</accession>
<feature type="compositionally biased region" description="Basic and acidic residues" evidence="1">
    <location>
        <begin position="275"/>
        <end position="286"/>
    </location>
</feature>
<evidence type="ECO:0000259" key="2">
    <source>
        <dbReference type="PROSITE" id="PS50003"/>
    </source>
</evidence>
<dbReference type="EMBL" id="JAPFFF010000008">
    <property type="protein sequence ID" value="KAK8884240.1"/>
    <property type="molecule type" value="Genomic_DNA"/>
</dbReference>
<gene>
    <name evidence="4" type="ORF">M9Y10_043348</name>
</gene>
<dbReference type="PROSITE" id="PS50003">
    <property type="entry name" value="PH_DOMAIN"/>
    <property type="match status" value="1"/>
</dbReference>
<dbReference type="InterPro" id="IPR035999">
    <property type="entry name" value="Sec7_dom_sf"/>
</dbReference>
<feature type="compositionally biased region" description="Basic and acidic residues" evidence="1">
    <location>
        <begin position="186"/>
        <end position="196"/>
    </location>
</feature>
<feature type="compositionally biased region" description="Low complexity" evidence="1">
    <location>
        <begin position="10"/>
        <end position="24"/>
    </location>
</feature>